<evidence type="ECO:0000313" key="1">
    <source>
        <dbReference type="EMBL" id="RCS31664.1"/>
    </source>
</evidence>
<keyword evidence="2" id="KW-1185">Reference proteome</keyword>
<protein>
    <recommendedName>
        <fullName evidence="3">DUF883 domain-containing protein</fullName>
    </recommendedName>
</protein>
<sequence length="109" mass="10887">MSLLKQKARVQAARLRVRAARHELGTPAAALLARGREYPLTTVGTAAGTGFVLGSLNVHPLRIPGLASLLGGGLAEAVAHGARLITELGVLGLGSAAAGKADADDGESA</sequence>
<gene>
    <name evidence="1" type="ORF">DEO45_00665</name>
</gene>
<dbReference type="RefSeq" id="WP_114340399.1">
    <property type="nucleotide sequence ID" value="NZ_QFWQ01000001.1"/>
</dbReference>
<proteinExistence type="predicted"/>
<name>A0A368KIC0_9GAMM</name>
<accession>A0A368KIC0</accession>
<dbReference type="AlphaFoldDB" id="A0A368KIC0"/>
<dbReference type="EMBL" id="QFWQ01000001">
    <property type="protein sequence ID" value="RCS31664.1"/>
    <property type="molecule type" value="Genomic_DNA"/>
</dbReference>
<evidence type="ECO:0000313" key="2">
    <source>
        <dbReference type="Proteomes" id="UP000252387"/>
    </source>
</evidence>
<dbReference type="Proteomes" id="UP000252387">
    <property type="component" value="Unassembled WGS sequence"/>
</dbReference>
<comment type="caution">
    <text evidence="1">The sequence shown here is derived from an EMBL/GenBank/DDBJ whole genome shotgun (WGS) entry which is preliminary data.</text>
</comment>
<evidence type="ECO:0008006" key="3">
    <source>
        <dbReference type="Google" id="ProtNLM"/>
    </source>
</evidence>
<organism evidence="1 2">
    <name type="scientific">Rhodanobacter denitrificans</name>
    <dbReference type="NCBI Taxonomy" id="666685"/>
    <lineage>
        <taxon>Bacteria</taxon>
        <taxon>Pseudomonadati</taxon>
        <taxon>Pseudomonadota</taxon>
        <taxon>Gammaproteobacteria</taxon>
        <taxon>Lysobacterales</taxon>
        <taxon>Rhodanobacteraceae</taxon>
        <taxon>Rhodanobacter</taxon>
    </lineage>
</organism>
<reference evidence="1 2" key="1">
    <citation type="submission" date="2018-05" db="EMBL/GenBank/DDBJ databases">
        <title>Draft genome sequence of Rhodanobacter denitrificans Yn1 isolated from gold copper mine.</title>
        <authorList>
            <person name="Yang N."/>
            <person name="Mazhar H.S."/>
            <person name="Rensing C."/>
        </authorList>
    </citation>
    <scope>NUCLEOTIDE SEQUENCE [LARGE SCALE GENOMIC DNA]</scope>
    <source>
        <strain evidence="1 2">Yn1</strain>
    </source>
</reference>